<dbReference type="Pfam" id="PF00440">
    <property type="entry name" value="TetR_N"/>
    <property type="match status" value="1"/>
</dbReference>
<keyword evidence="2 4" id="KW-0238">DNA-binding</keyword>
<dbReference type="InterPro" id="IPR001647">
    <property type="entry name" value="HTH_TetR"/>
</dbReference>
<organism evidence="7 8">
    <name type="scientific">Streptomyces evansiae</name>
    <dbReference type="NCBI Taxonomy" id="3075535"/>
    <lineage>
        <taxon>Bacteria</taxon>
        <taxon>Bacillati</taxon>
        <taxon>Actinomycetota</taxon>
        <taxon>Actinomycetes</taxon>
        <taxon>Kitasatosporales</taxon>
        <taxon>Streptomycetaceae</taxon>
        <taxon>Streptomyces</taxon>
    </lineage>
</organism>
<evidence type="ECO:0000256" key="2">
    <source>
        <dbReference type="ARBA" id="ARBA00023125"/>
    </source>
</evidence>
<feature type="domain" description="HTH tetR-type" evidence="6">
    <location>
        <begin position="28"/>
        <end position="88"/>
    </location>
</feature>
<evidence type="ECO:0000256" key="1">
    <source>
        <dbReference type="ARBA" id="ARBA00023015"/>
    </source>
</evidence>
<sequence length="210" mass="22852">MTDTETGEGAGRGGARTGRPPLTERRKAATRREIAIEAVRLFSTQGVAATSGDDIARAAGISTRTLWRYFPSKEHCVKPLLALGLERAIAQLRDWPADRPLTEAMAEQGPDGAAEEAGLTKKLIATAVEEPALHAVWLEMHYEAEEVFAEFVAARTGRPVDDLAVRVQAVIMNGAMRVGAEHWARSRDDRRTHEEALRAALRSALEGLSC</sequence>
<keyword evidence="3" id="KW-0804">Transcription</keyword>
<dbReference type="InterPro" id="IPR041347">
    <property type="entry name" value="MftR_C"/>
</dbReference>
<protein>
    <submittedName>
        <fullName evidence="7">TetR family transcriptional regulator</fullName>
    </submittedName>
</protein>
<gene>
    <name evidence="7" type="ORF">RM574_15410</name>
</gene>
<proteinExistence type="predicted"/>
<evidence type="ECO:0000259" key="6">
    <source>
        <dbReference type="PROSITE" id="PS50977"/>
    </source>
</evidence>
<dbReference type="PANTHER" id="PTHR30055:SF238">
    <property type="entry name" value="MYCOFACTOCIN BIOSYNTHESIS TRANSCRIPTIONAL REGULATOR MFTR-RELATED"/>
    <property type="match status" value="1"/>
</dbReference>
<keyword evidence="1" id="KW-0805">Transcription regulation</keyword>
<evidence type="ECO:0000313" key="7">
    <source>
        <dbReference type="EMBL" id="MDT0416879.1"/>
    </source>
</evidence>
<dbReference type="GO" id="GO:0003677">
    <property type="term" value="F:DNA binding"/>
    <property type="evidence" value="ECO:0007669"/>
    <property type="project" value="UniProtKB-UniRule"/>
</dbReference>
<dbReference type="PROSITE" id="PS50977">
    <property type="entry name" value="HTH_TETR_2"/>
    <property type="match status" value="1"/>
</dbReference>
<dbReference type="Proteomes" id="UP001183607">
    <property type="component" value="Unassembled WGS sequence"/>
</dbReference>
<evidence type="ECO:0000256" key="3">
    <source>
        <dbReference type="ARBA" id="ARBA00023163"/>
    </source>
</evidence>
<evidence type="ECO:0000313" key="8">
    <source>
        <dbReference type="Proteomes" id="UP001183607"/>
    </source>
</evidence>
<reference evidence="8" key="1">
    <citation type="submission" date="2023-07" db="EMBL/GenBank/DDBJ databases">
        <title>30 novel species of actinomycetes from the DSMZ collection.</title>
        <authorList>
            <person name="Nouioui I."/>
        </authorList>
    </citation>
    <scope>NUCLEOTIDE SEQUENCE [LARGE SCALE GENOMIC DNA]</scope>
    <source>
        <strain evidence="8">DSM 41982</strain>
    </source>
</reference>
<dbReference type="InterPro" id="IPR009057">
    <property type="entry name" value="Homeodomain-like_sf"/>
</dbReference>
<dbReference type="AlphaFoldDB" id="A0ABD5E668"/>
<name>A0ABD5E668_9ACTN</name>
<dbReference type="EMBL" id="JAVRER010000021">
    <property type="protein sequence ID" value="MDT0416879.1"/>
    <property type="molecule type" value="Genomic_DNA"/>
</dbReference>
<dbReference type="Pfam" id="PF17754">
    <property type="entry name" value="TetR_C_14"/>
    <property type="match status" value="1"/>
</dbReference>
<dbReference type="SUPFAM" id="SSF46689">
    <property type="entry name" value="Homeodomain-like"/>
    <property type="match status" value="1"/>
</dbReference>
<dbReference type="PRINTS" id="PR00455">
    <property type="entry name" value="HTHTETR"/>
</dbReference>
<evidence type="ECO:0000256" key="5">
    <source>
        <dbReference type="SAM" id="MobiDB-lite"/>
    </source>
</evidence>
<feature type="region of interest" description="Disordered" evidence="5">
    <location>
        <begin position="1"/>
        <end position="28"/>
    </location>
</feature>
<dbReference type="GO" id="GO:0006355">
    <property type="term" value="P:regulation of DNA-templated transcription"/>
    <property type="evidence" value="ECO:0007669"/>
    <property type="project" value="UniProtKB-ARBA"/>
</dbReference>
<comment type="caution">
    <text evidence="7">The sequence shown here is derived from an EMBL/GenBank/DDBJ whole genome shotgun (WGS) entry which is preliminary data.</text>
</comment>
<evidence type="ECO:0000256" key="4">
    <source>
        <dbReference type="PROSITE-ProRule" id="PRU00335"/>
    </source>
</evidence>
<feature type="DNA-binding region" description="H-T-H motif" evidence="4">
    <location>
        <begin position="51"/>
        <end position="70"/>
    </location>
</feature>
<dbReference type="PANTHER" id="PTHR30055">
    <property type="entry name" value="HTH-TYPE TRANSCRIPTIONAL REGULATOR RUTR"/>
    <property type="match status" value="1"/>
</dbReference>
<dbReference type="InterPro" id="IPR050109">
    <property type="entry name" value="HTH-type_TetR-like_transc_reg"/>
</dbReference>
<dbReference type="RefSeq" id="WP_093854817.1">
    <property type="nucleotide sequence ID" value="NZ_JAVRER010000021.1"/>
</dbReference>
<dbReference type="Gene3D" id="1.10.357.10">
    <property type="entry name" value="Tetracycline Repressor, domain 2"/>
    <property type="match status" value="1"/>
</dbReference>
<accession>A0ABD5E668</accession>